<dbReference type="Gene3D" id="2.30.42.10">
    <property type="match status" value="1"/>
</dbReference>
<keyword evidence="4" id="KW-0720">Serine protease</keyword>
<dbReference type="PANTHER" id="PTHR43343">
    <property type="entry name" value="PEPTIDASE S12"/>
    <property type="match status" value="1"/>
</dbReference>
<evidence type="ECO:0000256" key="4">
    <source>
        <dbReference type="ARBA" id="ARBA00022825"/>
    </source>
</evidence>
<dbReference type="Gene3D" id="2.40.10.10">
    <property type="entry name" value="Trypsin-like serine proteases"/>
    <property type="match status" value="2"/>
</dbReference>
<dbReference type="InterPro" id="IPR009003">
    <property type="entry name" value="Peptidase_S1_PA"/>
</dbReference>
<dbReference type="SMART" id="SM00228">
    <property type="entry name" value="PDZ"/>
    <property type="match status" value="1"/>
</dbReference>
<protein>
    <submittedName>
        <fullName evidence="7">PDZ domain-containing protein</fullName>
    </submittedName>
</protein>
<evidence type="ECO:0000256" key="2">
    <source>
        <dbReference type="ARBA" id="ARBA00022670"/>
    </source>
</evidence>
<dbReference type="GO" id="GO:0004252">
    <property type="term" value="F:serine-type endopeptidase activity"/>
    <property type="evidence" value="ECO:0007669"/>
    <property type="project" value="InterPro"/>
</dbReference>
<feature type="region of interest" description="Disordered" evidence="5">
    <location>
        <begin position="111"/>
        <end position="134"/>
    </location>
</feature>
<dbReference type="InterPro" id="IPR036034">
    <property type="entry name" value="PDZ_sf"/>
</dbReference>
<dbReference type="InterPro" id="IPR001940">
    <property type="entry name" value="Peptidase_S1C"/>
</dbReference>
<feature type="region of interest" description="Disordered" evidence="5">
    <location>
        <begin position="1"/>
        <end position="86"/>
    </location>
</feature>
<evidence type="ECO:0000256" key="1">
    <source>
        <dbReference type="ARBA" id="ARBA00010541"/>
    </source>
</evidence>
<evidence type="ECO:0000313" key="7">
    <source>
        <dbReference type="EMBL" id="RHE99975.1"/>
    </source>
</evidence>
<dbReference type="CDD" id="cd06779">
    <property type="entry name" value="cpPDZ_Deg_HtrA-like"/>
    <property type="match status" value="1"/>
</dbReference>
<dbReference type="SUPFAM" id="SSF50156">
    <property type="entry name" value="PDZ domain-like"/>
    <property type="match status" value="1"/>
</dbReference>
<dbReference type="GO" id="GO:0006508">
    <property type="term" value="P:proteolysis"/>
    <property type="evidence" value="ECO:0007669"/>
    <property type="project" value="UniProtKB-KW"/>
</dbReference>
<accession>A0A412KJF3</accession>
<dbReference type="Pfam" id="PF13180">
    <property type="entry name" value="PDZ_2"/>
    <property type="match status" value="1"/>
</dbReference>
<name>A0A412KJF3_9FIRM</name>
<feature type="domain" description="PDZ" evidence="6">
    <location>
        <begin position="421"/>
        <end position="513"/>
    </location>
</feature>
<feature type="compositionally biased region" description="Low complexity" evidence="5">
    <location>
        <begin position="1"/>
        <end position="43"/>
    </location>
</feature>
<dbReference type="InterPro" id="IPR043504">
    <property type="entry name" value="Peptidase_S1_PA_chymotrypsin"/>
</dbReference>
<comment type="similarity">
    <text evidence="1">Belongs to the peptidase S1C family.</text>
</comment>
<evidence type="ECO:0000313" key="8">
    <source>
        <dbReference type="Proteomes" id="UP000286271"/>
    </source>
</evidence>
<gene>
    <name evidence="7" type="ORF">DW707_01865</name>
</gene>
<dbReference type="RefSeq" id="WP_118585394.1">
    <property type="nucleotide sequence ID" value="NZ_QRVS01000004.1"/>
</dbReference>
<dbReference type="InterPro" id="IPR001478">
    <property type="entry name" value="PDZ"/>
</dbReference>
<dbReference type="PROSITE" id="PS50106">
    <property type="entry name" value="PDZ"/>
    <property type="match status" value="1"/>
</dbReference>
<dbReference type="EMBL" id="QSKW01000002">
    <property type="protein sequence ID" value="RHE99975.1"/>
    <property type="molecule type" value="Genomic_DNA"/>
</dbReference>
<feature type="compositionally biased region" description="Low complexity" evidence="5">
    <location>
        <begin position="111"/>
        <end position="122"/>
    </location>
</feature>
<comment type="caution">
    <text evidence="7">The sequence shown here is derived from an EMBL/GenBank/DDBJ whole genome shotgun (WGS) entry which is preliminary data.</text>
</comment>
<organism evidence="7 8">
    <name type="scientific">Roseburia inulinivorans</name>
    <dbReference type="NCBI Taxonomy" id="360807"/>
    <lineage>
        <taxon>Bacteria</taxon>
        <taxon>Bacillati</taxon>
        <taxon>Bacillota</taxon>
        <taxon>Clostridia</taxon>
        <taxon>Lachnospirales</taxon>
        <taxon>Lachnospiraceae</taxon>
        <taxon>Roseburia</taxon>
    </lineage>
</organism>
<dbReference type="FunFam" id="2.40.10.10:FF:000001">
    <property type="entry name" value="Periplasmic serine protease DegS"/>
    <property type="match status" value="1"/>
</dbReference>
<dbReference type="Proteomes" id="UP000286271">
    <property type="component" value="Unassembled WGS sequence"/>
</dbReference>
<evidence type="ECO:0000256" key="3">
    <source>
        <dbReference type="ARBA" id="ARBA00022801"/>
    </source>
</evidence>
<reference evidence="7 8" key="1">
    <citation type="submission" date="2018-08" db="EMBL/GenBank/DDBJ databases">
        <title>A genome reference for cultivated species of the human gut microbiota.</title>
        <authorList>
            <person name="Zou Y."/>
            <person name="Xue W."/>
            <person name="Luo G."/>
        </authorList>
    </citation>
    <scope>NUCLEOTIDE SEQUENCE [LARGE SCALE GENOMIC DNA]</scope>
    <source>
        <strain evidence="7 8">AM27-11</strain>
    </source>
</reference>
<feature type="compositionally biased region" description="Polar residues" evidence="5">
    <location>
        <begin position="55"/>
        <end position="86"/>
    </location>
</feature>
<proteinExistence type="inferred from homology"/>
<keyword evidence="3" id="KW-0378">Hydrolase</keyword>
<evidence type="ECO:0000259" key="6">
    <source>
        <dbReference type="PROSITE" id="PS50106"/>
    </source>
</evidence>
<dbReference type="PRINTS" id="PR00834">
    <property type="entry name" value="PROTEASES2C"/>
</dbReference>
<dbReference type="InterPro" id="IPR051201">
    <property type="entry name" value="Chloro_Bact_Ser_Proteases"/>
</dbReference>
<keyword evidence="2" id="KW-0645">Protease</keyword>
<dbReference type="AlphaFoldDB" id="A0A412KJF3"/>
<dbReference type="PANTHER" id="PTHR43343:SF3">
    <property type="entry name" value="PROTEASE DO-LIKE 8, CHLOROPLASTIC"/>
    <property type="match status" value="1"/>
</dbReference>
<evidence type="ECO:0000256" key="5">
    <source>
        <dbReference type="SAM" id="MobiDB-lite"/>
    </source>
</evidence>
<sequence length="530" mass="55444">MDNNYYNNNNNNNNNNNSSNQSSDSFYSYNHQQNNGNQNNAQNDSTGSQAGGYGSTQSSIYGSQSNSHGSGYGTTQNNSQSANYGSAQNYNQSAGYGSTWNNSQSYGYGNQNGNYGTYGSNPKPEKKKKERKPGGFGKQLAKCAALALVFGLVAGGVMTGVNYASGKVLGTTNAGNVQASLTTGDDSTVQPTAISSSYVATDVSDIVDEVMPSIVAITNVSQTEYQSFWGQSKTYESASCGSGIIVSQDKEYLYVATNNHVVEGANSLTVTFANDDTVSAEIKGTDPSTDLAVVKVALSSIKDDTMSAIKVATLGSSDTLKVGESCIAIGNALGYGQSVTTGVISALNREVSVSDSSSSTNYTAELIQTDAAINPGNSGGALLNTAGEVIGINSVKYSDTSVEGIGYAIPMDTAKPIIEELITNEKVDESNSAYLGIAGVDVTSDVAKTYNMPTGVYVAQVMEGAAAEQAGIQKGDIITKFDGKDVTSMEKLSYNMQYYAAGTTVDVVIERSSNGQYEEQTISVTLGKKN</sequence>
<dbReference type="Pfam" id="PF13365">
    <property type="entry name" value="Trypsin_2"/>
    <property type="match status" value="1"/>
</dbReference>
<dbReference type="SUPFAM" id="SSF50494">
    <property type="entry name" value="Trypsin-like serine proteases"/>
    <property type="match status" value="1"/>
</dbReference>